<keyword evidence="5" id="KW-1185">Reference proteome</keyword>
<dbReference type="InterPro" id="IPR050478">
    <property type="entry name" value="Ethylene_sulfur-biosynth"/>
</dbReference>
<dbReference type="Gene3D" id="3.90.1150.10">
    <property type="entry name" value="Aspartate Aminotransferase, domain 1"/>
    <property type="match status" value="1"/>
</dbReference>
<dbReference type="OrthoDB" id="7042322at2759"/>
<dbReference type="EMBL" id="KZ821225">
    <property type="protein sequence ID" value="PYH47051.1"/>
    <property type="molecule type" value="Genomic_DNA"/>
</dbReference>
<organism evidence="4 5">
    <name type="scientific">Aspergillus saccharolyticus JOP 1030-1</name>
    <dbReference type="NCBI Taxonomy" id="1450539"/>
    <lineage>
        <taxon>Eukaryota</taxon>
        <taxon>Fungi</taxon>
        <taxon>Dikarya</taxon>
        <taxon>Ascomycota</taxon>
        <taxon>Pezizomycotina</taxon>
        <taxon>Eurotiomycetes</taxon>
        <taxon>Eurotiomycetidae</taxon>
        <taxon>Eurotiales</taxon>
        <taxon>Aspergillaceae</taxon>
        <taxon>Aspergillus</taxon>
        <taxon>Aspergillus subgen. Circumdati</taxon>
    </lineage>
</organism>
<comment type="similarity">
    <text evidence="1">Belongs to the class-I pyridoxal-phosphate-dependent aminotransferase family.</text>
</comment>
<proteinExistence type="inferred from homology"/>
<dbReference type="CDD" id="cd00609">
    <property type="entry name" value="AAT_like"/>
    <property type="match status" value="1"/>
</dbReference>
<keyword evidence="2" id="KW-0663">Pyridoxal phosphate</keyword>
<dbReference type="SUPFAM" id="SSF53383">
    <property type="entry name" value="PLP-dependent transferases"/>
    <property type="match status" value="1"/>
</dbReference>
<dbReference type="InterPro" id="IPR004839">
    <property type="entry name" value="Aminotransferase_I/II_large"/>
</dbReference>
<dbReference type="PROSITE" id="PS00105">
    <property type="entry name" value="AA_TRANSFER_CLASS_1"/>
    <property type="match status" value="1"/>
</dbReference>
<dbReference type="GO" id="GO:0006520">
    <property type="term" value="P:amino acid metabolic process"/>
    <property type="evidence" value="ECO:0007669"/>
    <property type="project" value="TreeGrafter"/>
</dbReference>
<dbReference type="GO" id="GO:0008483">
    <property type="term" value="F:transaminase activity"/>
    <property type="evidence" value="ECO:0007669"/>
    <property type="project" value="TreeGrafter"/>
</dbReference>
<dbReference type="STRING" id="1450539.A0A318ZHJ8"/>
<dbReference type="InterPro" id="IPR015422">
    <property type="entry name" value="PyrdxlP-dep_Trfase_small"/>
</dbReference>
<sequence>MASTPPRPAKVSQRAQDVIRTAGNNLIWDVLKDPWGATTNPNGYVNVGVAENPLMHETLLEHLNRSVELPAKYLTYNDGGSGSVRLRRAMAGFLNRNFHPAVPVQDDQLIVTNGVSPAIEHISWTFTDPGEGILLGRPFYGTFVPDLSLRFGACVVQVAFDDCDPFSLGAVDKYEQALLQFQRETGRKVKALMLCHPHNPLGRCYPRPVLVALMKLCQKYGVHFVSDEIYALSVWENTVDELPAPVAFESALSIDLAGIIDPTLVHVLWGLSKDFGANGLRMGVIISQCNRDVHTALGAISLYSYTSGTADHLAARLLEDVEFTDKYIVANQAKLAQMYAYAARRLQDLGIEYAPGCNAAFFLWVNLGKRFVELHPEEAGGAVGDRVMQRLVQAKVFLASGALFGSERDGWFRIVFTHPIEYLELAFKRIDAALKKRDGTITC</sequence>
<protein>
    <submittedName>
        <fullName evidence="4">ACC synthase</fullName>
    </submittedName>
</protein>
<evidence type="ECO:0000313" key="5">
    <source>
        <dbReference type="Proteomes" id="UP000248349"/>
    </source>
</evidence>
<accession>A0A318ZHJ8</accession>
<dbReference type="AlphaFoldDB" id="A0A318ZHJ8"/>
<dbReference type="PRINTS" id="PR00753">
    <property type="entry name" value="ACCSYNTHASE"/>
</dbReference>
<evidence type="ECO:0000256" key="2">
    <source>
        <dbReference type="ARBA" id="ARBA00022898"/>
    </source>
</evidence>
<dbReference type="GO" id="GO:0030170">
    <property type="term" value="F:pyridoxal phosphate binding"/>
    <property type="evidence" value="ECO:0007669"/>
    <property type="project" value="InterPro"/>
</dbReference>
<dbReference type="InterPro" id="IPR004838">
    <property type="entry name" value="NHTrfase_class1_PyrdxlP-BS"/>
</dbReference>
<name>A0A318ZHJ8_9EURO</name>
<dbReference type="RefSeq" id="XP_025433033.1">
    <property type="nucleotide sequence ID" value="XM_025574548.1"/>
</dbReference>
<dbReference type="InterPro" id="IPR015421">
    <property type="entry name" value="PyrdxlP-dep_Trfase_major"/>
</dbReference>
<dbReference type="Gene3D" id="3.40.640.10">
    <property type="entry name" value="Type I PLP-dependent aspartate aminotransferase-like (Major domain)"/>
    <property type="match status" value="1"/>
</dbReference>
<dbReference type="PANTHER" id="PTHR43795">
    <property type="entry name" value="BIFUNCTIONAL ASPARTATE AMINOTRANSFERASE AND GLUTAMATE/ASPARTATE-PREPHENATE AMINOTRANSFERASE-RELATED"/>
    <property type="match status" value="1"/>
</dbReference>
<evidence type="ECO:0000259" key="3">
    <source>
        <dbReference type="Pfam" id="PF00155"/>
    </source>
</evidence>
<dbReference type="InterPro" id="IPR015424">
    <property type="entry name" value="PyrdxlP-dep_Trfase"/>
</dbReference>
<dbReference type="Proteomes" id="UP000248349">
    <property type="component" value="Unassembled WGS sequence"/>
</dbReference>
<dbReference type="PANTHER" id="PTHR43795:SF63">
    <property type="entry name" value="PUTATIVE (AFU_ORTHOLOGUE AFUA_4G00630)-RELATED"/>
    <property type="match status" value="1"/>
</dbReference>
<reference evidence="4 5" key="1">
    <citation type="submission" date="2016-12" db="EMBL/GenBank/DDBJ databases">
        <title>The genomes of Aspergillus section Nigri reveals drivers in fungal speciation.</title>
        <authorList>
            <consortium name="DOE Joint Genome Institute"/>
            <person name="Vesth T.C."/>
            <person name="Nybo J."/>
            <person name="Theobald S."/>
            <person name="Brandl J."/>
            <person name="Frisvad J.C."/>
            <person name="Nielsen K.F."/>
            <person name="Lyhne E.K."/>
            <person name="Kogle M.E."/>
            <person name="Kuo A."/>
            <person name="Riley R."/>
            <person name="Clum A."/>
            <person name="Nolan M."/>
            <person name="Lipzen A."/>
            <person name="Salamov A."/>
            <person name="Henrissat B."/>
            <person name="Wiebenga A."/>
            <person name="De Vries R.P."/>
            <person name="Grigoriev I.V."/>
            <person name="Mortensen U.H."/>
            <person name="Andersen M.R."/>
            <person name="Baker S.E."/>
        </authorList>
    </citation>
    <scope>NUCLEOTIDE SEQUENCE [LARGE SCALE GENOMIC DNA]</scope>
    <source>
        <strain evidence="4 5">JOP 1030-1</strain>
    </source>
</reference>
<dbReference type="GeneID" id="37075776"/>
<feature type="domain" description="Aminotransferase class I/classII large" evidence="3">
    <location>
        <begin position="82"/>
        <end position="430"/>
    </location>
</feature>
<evidence type="ECO:0000256" key="1">
    <source>
        <dbReference type="ARBA" id="ARBA00007441"/>
    </source>
</evidence>
<gene>
    <name evidence="4" type="ORF">BP01DRAFT_354873</name>
</gene>
<dbReference type="Pfam" id="PF00155">
    <property type="entry name" value="Aminotran_1_2"/>
    <property type="match status" value="1"/>
</dbReference>
<evidence type="ECO:0000313" key="4">
    <source>
        <dbReference type="EMBL" id="PYH47051.1"/>
    </source>
</evidence>